<dbReference type="PANTHER" id="PTHR11820">
    <property type="entry name" value="ACYLPYRUVASE"/>
    <property type="match status" value="1"/>
</dbReference>
<dbReference type="AlphaFoldDB" id="A0A7Y0DZ54"/>
<proteinExistence type="inferred from homology"/>
<evidence type="ECO:0000313" key="4">
    <source>
        <dbReference type="EMBL" id="NMM44163.1"/>
    </source>
</evidence>
<evidence type="ECO:0000259" key="3">
    <source>
        <dbReference type="Pfam" id="PF01557"/>
    </source>
</evidence>
<keyword evidence="5" id="KW-1185">Reference proteome</keyword>
<protein>
    <submittedName>
        <fullName evidence="4">Fumarylacetoacetate hydrolase family protein</fullName>
    </submittedName>
</protein>
<keyword evidence="4" id="KW-0378">Hydrolase</keyword>
<dbReference type="GO" id="GO:0019752">
    <property type="term" value="P:carboxylic acid metabolic process"/>
    <property type="evidence" value="ECO:0007669"/>
    <property type="project" value="UniProtKB-ARBA"/>
</dbReference>
<organism evidence="4 5">
    <name type="scientific">Pacificispira spongiicola</name>
    <dbReference type="NCBI Taxonomy" id="2729598"/>
    <lineage>
        <taxon>Bacteria</taxon>
        <taxon>Pseudomonadati</taxon>
        <taxon>Pseudomonadota</taxon>
        <taxon>Alphaproteobacteria</taxon>
        <taxon>Rhodospirillales</taxon>
        <taxon>Rhodospirillaceae</taxon>
        <taxon>Pacificispira</taxon>
    </lineage>
</organism>
<dbReference type="GO" id="GO:0016787">
    <property type="term" value="F:hydrolase activity"/>
    <property type="evidence" value="ECO:0007669"/>
    <property type="project" value="UniProtKB-KW"/>
</dbReference>
<dbReference type="Pfam" id="PF01557">
    <property type="entry name" value="FAA_hydrolase"/>
    <property type="match status" value="1"/>
</dbReference>
<accession>A0A7Y0DZ54</accession>
<dbReference type="EMBL" id="JABBNT010000002">
    <property type="protein sequence ID" value="NMM44163.1"/>
    <property type="molecule type" value="Genomic_DNA"/>
</dbReference>
<dbReference type="Proteomes" id="UP000539372">
    <property type="component" value="Unassembled WGS sequence"/>
</dbReference>
<sequence length="280" mass="30416">MKLVRYGQKGAEKPGVIDADGVLRDLSHELNDITPDCLGSDRLAALQALDKTELPEVTGKPRLGVPLDGIGKIVCIGLNYRDHAKEVGAEIPSEPIIFMKATTALTGPFDDIKLPRGSKHTDWEVELAVVIGKTAQYVSEDDAMDHVAGYAGFIDLSEREYQNKRGGQWTKGKSCDTFGPLGPWLVTRDEILDPQRLSLWLEVDGRRKQFGNTELMIFGVAQIVSYLSQFMTLAPGDVIATGTPPGVGHGMEPSEYLRAGNRLESGVDGLGAQNHFVVSV</sequence>
<feature type="domain" description="Fumarylacetoacetase-like C-terminal" evidence="3">
    <location>
        <begin position="72"/>
        <end position="277"/>
    </location>
</feature>
<name>A0A7Y0DZ54_9PROT</name>
<dbReference type="GO" id="GO:0046872">
    <property type="term" value="F:metal ion binding"/>
    <property type="evidence" value="ECO:0007669"/>
    <property type="project" value="UniProtKB-KW"/>
</dbReference>
<keyword evidence="2" id="KW-0479">Metal-binding</keyword>
<comment type="similarity">
    <text evidence="1">Belongs to the FAH family.</text>
</comment>
<dbReference type="GO" id="GO:0016853">
    <property type="term" value="F:isomerase activity"/>
    <property type="evidence" value="ECO:0007669"/>
    <property type="project" value="UniProtKB-ARBA"/>
</dbReference>
<comment type="caution">
    <text evidence="4">The sequence shown here is derived from an EMBL/GenBank/DDBJ whole genome shotgun (WGS) entry which is preliminary data.</text>
</comment>
<evidence type="ECO:0000256" key="2">
    <source>
        <dbReference type="ARBA" id="ARBA00022723"/>
    </source>
</evidence>
<dbReference type="PANTHER" id="PTHR11820:SF8">
    <property type="entry name" value="BLL6360 PROTEIN"/>
    <property type="match status" value="1"/>
</dbReference>
<evidence type="ECO:0000313" key="5">
    <source>
        <dbReference type="Proteomes" id="UP000539372"/>
    </source>
</evidence>
<dbReference type="InterPro" id="IPR036663">
    <property type="entry name" value="Fumarylacetoacetase_C_sf"/>
</dbReference>
<dbReference type="SUPFAM" id="SSF56529">
    <property type="entry name" value="FAH"/>
    <property type="match status" value="1"/>
</dbReference>
<dbReference type="FunFam" id="3.90.850.10:FF:000002">
    <property type="entry name" value="2-hydroxyhepta-2,4-diene-1,7-dioate isomerase"/>
    <property type="match status" value="1"/>
</dbReference>
<dbReference type="RefSeq" id="WP_169624467.1">
    <property type="nucleotide sequence ID" value="NZ_JABBNT010000002.1"/>
</dbReference>
<evidence type="ECO:0000256" key="1">
    <source>
        <dbReference type="ARBA" id="ARBA00010211"/>
    </source>
</evidence>
<reference evidence="4 5" key="1">
    <citation type="submission" date="2020-04" db="EMBL/GenBank/DDBJ databases">
        <title>Rhodospirillaceae bacterium KN72 isolated from deep sea.</title>
        <authorList>
            <person name="Zhang D.-C."/>
        </authorList>
    </citation>
    <scope>NUCLEOTIDE SEQUENCE [LARGE SCALE GENOMIC DNA]</scope>
    <source>
        <strain evidence="4 5">KN72</strain>
    </source>
</reference>
<dbReference type="Gene3D" id="3.90.850.10">
    <property type="entry name" value="Fumarylacetoacetase-like, C-terminal domain"/>
    <property type="match status" value="1"/>
</dbReference>
<gene>
    <name evidence="4" type="ORF">HH303_06725</name>
</gene>
<dbReference type="InterPro" id="IPR011234">
    <property type="entry name" value="Fumarylacetoacetase-like_C"/>
</dbReference>